<keyword evidence="3" id="KW-0106">Calcium</keyword>
<dbReference type="RefSeq" id="WP_183403512.1">
    <property type="nucleotide sequence ID" value="NZ_JACHGG010000002.1"/>
</dbReference>
<dbReference type="EMBL" id="JACHGG010000002">
    <property type="protein sequence ID" value="MBB6058942.1"/>
    <property type="molecule type" value="Genomic_DNA"/>
</dbReference>
<evidence type="ECO:0000313" key="5">
    <source>
        <dbReference type="EMBL" id="MBB6058942.1"/>
    </source>
</evidence>
<proteinExistence type="predicted"/>
<comment type="caution">
    <text evidence="5">The sequence shown here is derived from an EMBL/GenBank/DDBJ whole genome shotgun (WGS) entry which is preliminary data.</text>
</comment>
<evidence type="ECO:0000256" key="3">
    <source>
        <dbReference type="ARBA" id="ARBA00022837"/>
    </source>
</evidence>
<dbReference type="Proteomes" id="UP000532746">
    <property type="component" value="Unassembled WGS sequence"/>
</dbReference>
<dbReference type="AlphaFoldDB" id="A0A7W9WCR8"/>
<comment type="cofactor">
    <cofactor evidence="1">
        <name>Ca(2+)</name>
        <dbReference type="ChEBI" id="CHEBI:29108"/>
    </cofactor>
</comment>
<keyword evidence="4" id="KW-0732">Signal</keyword>
<sequence length="73" mass="7550">MKLPLLAALLTALPTLAQTPKPAENLVQYVHPSVGTQRMGHTFPGATVPFGMATPALPISSASAAKQARNQAT</sequence>
<dbReference type="Gene3D" id="2.70.98.10">
    <property type="match status" value="1"/>
</dbReference>
<evidence type="ECO:0000313" key="6">
    <source>
        <dbReference type="Proteomes" id="UP000532746"/>
    </source>
</evidence>
<protein>
    <submittedName>
        <fullName evidence="5">Putative alpha-1,2-mannosidase</fullName>
    </submittedName>
</protein>
<gene>
    <name evidence="5" type="ORF">HNQ93_001788</name>
</gene>
<evidence type="ECO:0000256" key="4">
    <source>
        <dbReference type="SAM" id="SignalP"/>
    </source>
</evidence>
<keyword evidence="6" id="KW-1185">Reference proteome</keyword>
<dbReference type="GO" id="GO:0030246">
    <property type="term" value="F:carbohydrate binding"/>
    <property type="evidence" value="ECO:0007669"/>
    <property type="project" value="InterPro"/>
</dbReference>
<accession>A0A7W9WCR8</accession>
<evidence type="ECO:0000256" key="2">
    <source>
        <dbReference type="ARBA" id="ARBA00011245"/>
    </source>
</evidence>
<reference evidence="5 6" key="1">
    <citation type="submission" date="2020-08" db="EMBL/GenBank/DDBJ databases">
        <title>Genomic Encyclopedia of Type Strains, Phase IV (KMG-IV): sequencing the most valuable type-strain genomes for metagenomic binning, comparative biology and taxonomic classification.</title>
        <authorList>
            <person name="Goeker M."/>
        </authorList>
    </citation>
    <scope>NUCLEOTIDE SEQUENCE [LARGE SCALE GENOMIC DNA]</scope>
    <source>
        <strain evidence="5 6">DSM 26718</strain>
    </source>
</reference>
<evidence type="ECO:0000256" key="1">
    <source>
        <dbReference type="ARBA" id="ARBA00001913"/>
    </source>
</evidence>
<feature type="signal peptide" evidence="4">
    <location>
        <begin position="1"/>
        <end position="17"/>
    </location>
</feature>
<feature type="chain" id="PRO_5031345450" evidence="4">
    <location>
        <begin position="18"/>
        <end position="73"/>
    </location>
</feature>
<comment type="subunit">
    <text evidence="2">Monomer.</text>
</comment>
<organism evidence="5 6">
    <name type="scientific">Hymenobacter luteus</name>
    <dbReference type="NCBI Taxonomy" id="1411122"/>
    <lineage>
        <taxon>Bacteria</taxon>
        <taxon>Pseudomonadati</taxon>
        <taxon>Bacteroidota</taxon>
        <taxon>Cytophagia</taxon>
        <taxon>Cytophagales</taxon>
        <taxon>Hymenobacteraceae</taxon>
        <taxon>Hymenobacter</taxon>
    </lineage>
</organism>
<dbReference type="InterPro" id="IPR014718">
    <property type="entry name" value="GH-type_carb-bd"/>
</dbReference>
<name>A0A7W9WCR8_9BACT</name>